<organism evidence="2 3">
    <name type="scientific">Pleurodeles waltl</name>
    <name type="common">Iberian ribbed newt</name>
    <dbReference type="NCBI Taxonomy" id="8319"/>
    <lineage>
        <taxon>Eukaryota</taxon>
        <taxon>Metazoa</taxon>
        <taxon>Chordata</taxon>
        <taxon>Craniata</taxon>
        <taxon>Vertebrata</taxon>
        <taxon>Euteleostomi</taxon>
        <taxon>Amphibia</taxon>
        <taxon>Batrachia</taxon>
        <taxon>Caudata</taxon>
        <taxon>Salamandroidea</taxon>
        <taxon>Salamandridae</taxon>
        <taxon>Pleurodelinae</taxon>
        <taxon>Pleurodeles</taxon>
    </lineage>
</organism>
<feature type="region of interest" description="Disordered" evidence="1">
    <location>
        <begin position="62"/>
        <end position="84"/>
    </location>
</feature>
<dbReference type="Proteomes" id="UP001066276">
    <property type="component" value="Chromosome 9"/>
</dbReference>
<evidence type="ECO:0000313" key="3">
    <source>
        <dbReference type="Proteomes" id="UP001066276"/>
    </source>
</evidence>
<sequence length="120" mass="12761">MHSVGGVVAPALACSPPNPTVKQVEGGVAVVEAQSQARTHRQVALSVDRLYLAALVRKEKGRRKGIEVPEGTSKHRAVEPRPTELQTVCSVPSVRCQVVHVIGGRGRDEKNTGLPPGWTA</sequence>
<feature type="compositionally biased region" description="Basic and acidic residues" evidence="1">
    <location>
        <begin position="64"/>
        <end position="82"/>
    </location>
</feature>
<reference evidence="2" key="1">
    <citation type="journal article" date="2022" name="bioRxiv">
        <title>Sequencing and chromosome-scale assembly of the giantPleurodeles waltlgenome.</title>
        <authorList>
            <person name="Brown T."/>
            <person name="Elewa A."/>
            <person name="Iarovenko S."/>
            <person name="Subramanian E."/>
            <person name="Araus A.J."/>
            <person name="Petzold A."/>
            <person name="Susuki M."/>
            <person name="Suzuki K.-i.T."/>
            <person name="Hayashi T."/>
            <person name="Toyoda A."/>
            <person name="Oliveira C."/>
            <person name="Osipova E."/>
            <person name="Leigh N.D."/>
            <person name="Simon A."/>
            <person name="Yun M.H."/>
        </authorList>
    </citation>
    <scope>NUCLEOTIDE SEQUENCE</scope>
    <source>
        <strain evidence="2">20211129_DDA</strain>
        <tissue evidence="2">Liver</tissue>
    </source>
</reference>
<proteinExistence type="predicted"/>
<name>A0AAV7NCM8_PLEWA</name>
<evidence type="ECO:0000256" key="1">
    <source>
        <dbReference type="SAM" id="MobiDB-lite"/>
    </source>
</evidence>
<evidence type="ECO:0000313" key="2">
    <source>
        <dbReference type="EMBL" id="KAJ1110938.1"/>
    </source>
</evidence>
<keyword evidence="3" id="KW-1185">Reference proteome</keyword>
<evidence type="ECO:0008006" key="4">
    <source>
        <dbReference type="Google" id="ProtNLM"/>
    </source>
</evidence>
<dbReference type="AlphaFoldDB" id="A0AAV7NCM8"/>
<comment type="caution">
    <text evidence="2">The sequence shown here is derived from an EMBL/GenBank/DDBJ whole genome shotgun (WGS) entry which is preliminary data.</text>
</comment>
<protein>
    <recommendedName>
        <fullName evidence="4">Secreted protein</fullName>
    </recommendedName>
</protein>
<gene>
    <name evidence="2" type="ORF">NDU88_008284</name>
</gene>
<dbReference type="EMBL" id="JANPWB010000013">
    <property type="protein sequence ID" value="KAJ1110938.1"/>
    <property type="molecule type" value="Genomic_DNA"/>
</dbReference>
<accession>A0AAV7NCM8</accession>